<organism evidence="1 2">
    <name type="scientific">Candidatus Scatomonas pullistercoris</name>
    <dbReference type="NCBI Taxonomy" id="2840920"/>
    <lineage>
        <taxon>Bacteria</taxon>
        <taxon>Bacillati</taxon>
        <taxon>Bacillota</taxon>
        <taxon>Clostridia</taxon>
        <taxon>Lachnospirales</taxon>
        <taxon>Lachnospiraceae</taxon>
        <taxon>Lachnospiraceae incertae sedis</taxon>
        <taxon>Candidatus Scatomonas</taxon>
    </lineage>
</organism>
<evidence type="ECO:0000313" key="1">
    <source>
        <dbReference type="EMBL" id="HIV25494.1"/>
    </source>
</evidence>
<sequence length="312" mass="35940">MIIHTGLRTDIPAFYAEWLANRLREGYVCVRNPYSPASVTKYRLSPDVVDLIVFCTKNPSPLLPRMDLLKSYGQYWFVTITPYGRDIEPHVPDKRFIIRTFQKLSRLVGADSMAWRYDPILLTGEWTIRRHLSAFGEIAAQLEGYTHTCVISFLDLYRKVLRNFPEGRTVSEEERLALGREMIRMADSHRMVLRTCAEGTELAPYGADCSGCMTARIFEKAVHEKLQLPKKKTARRECACFLTNDIGAYDSCGHLCRYCYANANSEAVRRNMLLHDPSSPFLIGSFRPDDRIHTALQKSWLDRQLSLRDFMP</sequence>
<reference evidence="1" key="1">
    <citation type="submission" date="2020-10" db="EMBL/GenBank/DDBJ databases">
        <authorList>
            <person name="Gilroy R."/>
        </authorList>
    </citation>
    <scope>NUCLEOTIDE SEQUENCE</scope>
    <source>
        <strain evidence="1">CHK188-20938</strain>
    </source>
</reference>
<reference evidence="1" key="2">
    <citation type="journal article" date="2021" name="PeerJ">
        <title>Extensive microbial diversity within the chicken gut microbiome revealed by metagenomics and culture.</title>
        <authorList>
            <person name="Gilroy R."/>
            <person name="Ravi A."/>
            <person name="Getino M."/>
            <person name="Pursley I."/>
            <person name="Horton D.L."/>
            <person name="Alikhan N.F."/>
            <person name="Baker D."/>
            <person name="Gharbi K."/>
            <person name="Hall N."/>
            <person name="Watson M."/>
            <person name="Adriaenssens E.M."/>
            <person name="Foster-Nyarko E."/>
            <person name="Jarju S."/>
            <person name="Secka A."/>
            <person name="Antonio M."/>
            <person name="Oren A."/>
            <person name="Chaudhuri R.R."/>
            <person name="La Ragione R."/>
            <person name="Hildebrand F."/>
            <person name="Pallen M.J."/>
        </authorList>
    </citation>
    <scope>NUCLEOTIDE SEQUENCE</scope>
    <source>
        <strain evidence="1">CHK188-20938</strain>
    </source>
</reference>
<proteinExistence type="predicted"/>
<evidence type="ECO:0000313" key="2">
    <source>
        <dbReference type="Proteomes" id="UP000824169"/>
    </source>
</evidence>
<accession>A0A9D1TA57</accession>
<dbReference type="InterPro" id="IPR014998">
    <property type="entry name" value="DUF1848"/>
</dbReference>
<comment type="caution">
    <text evidence="1">The sequence shown here is derived from an EMBL/GenBank/DDBJ whole genome shotgun (WGS) entry which is preliminary data.</text>
</comment>
<protein>
    <submittedName>
        <fullName evidence="1">DUF1848 domain-containing protein</fullName>
    </submittedName>
</protein>
<dbReference type="Pfam" id="PF08902">
    <property type="entry name" value="DUF1848"/>
    <property type="match status" value="1"/>
</dbReference>
<name>A0A9D1TA57_9FIRM</name>
<gene>
    <name evidence="1" type="ORF">IAB71_06875</name>
</gene>
<dbReference type="AlphaFoldDB" id="A0A9D1TA57"/>
<dbReference type="Proteomes" id="UP000824169">
    <property type="component" value="Unassembled WGS sequence"/>
</dbReference>
<dbReference type="EMBL" id="DVOO01000019">
    <property type="protein sequence ID" value="HIV25494.1"/>
    <property type="molecule type" value="Genomic_DNA"/>
</dbReference>